<dbReference type="EMBL" id="LR797019">
    <property type="protein sequence ID" value="CAB4182291.1"/>
    <property type="molecule type" value="Genomic_DNA"/>
</dbReference>
<dbReference type="EMBL" id="LR797272">
    <property type="protein sequence ID" value="CAB4198530.1"/>
    <property type="molecule type" value="Genomic_DNA"/>
</dbReference>
<sequence length="48" mass="5636">MASTVGHCENCLYDIKVEIETNGSEDQREYLEKALMHLEWLYSSLQEE</sequence>
<dbReference type="EMBL" id="LR796861">
    <property type="protein sequence ID" value="CAB4170495.1"/>
    <property type="molecule type" value="Genomic_DNA"/>
</dbReference>
<gene>
    <name evidence="2" type="ORF">UFOVP1066_203</name>
    <name evidence="3" type="ORF">UFOVP1315_134</name>
    <name evidence="4" type="ORF">UFOVP1421_95</name>
    <name evidence="5" type="ORF">UFOVP1525_105</name>
    <name evidence="1" type="ORF">UFOVP909_68</name>
</gene>
<evidence type="ECO:0000313" key="4">
    <source>
        <dbReference type="EMBL" id="CAB4211488.1"/>
    </source>
</evidence>
<dbReference type="EMBL" id="LR797375">
    <property type="protein sequence ID" value="CAB4211488.1"/>
    <property type="molecule type" value="Genomic_DNA"/>
</dbReference>
<proteinExistence type="predicted"/>
<evidence type="ECO:0000313" key="1">
    <source>
        <dbReference type="EMBL" id="CAB4170495.1"/>
    </source>
</evidence>
<evidence type="ECO:0000313" key="3">
    <source>
        <dbReference type="EMBL" id="CAB4198530.1"/>
    </source>
</evidence>
<reference evidence="1" key="1">
    <citation type="submission" date="2020-05" db="EMBL/GenBank/DDBJ databases">
        <authorList>
            <person name="Chiriac C."/>
            <person name="Salcher M."/>
            <person name="Ghai R."/>
            <person name="Kavagutti S V."/>
        </authorList>
    </citation>
    <scope>NUCLEOTIDE SEQUENCE</scope>
</reference>
<evidence type="ECO:0000313" key="2">
    <source>
        <dbReference type="EMBL" id="CAB4182291.1"/>
    </source>
</evidence>
<accession>A0A6J5PMV4</accession>
<name>A0A6J5PMV4_9CAUD</name>
<organism evidence="1">
    <name type="scientific">uncultured Caudovirales phage</name>
    <dbReference type="NCBI Taxonomy" id="2100421"/>
    <lineage>
        <taxon>Viruses</taxon>
        <taxon>Duplodnaviria</taxon>
        <taxon>Heunggongvirae</taxon>
        <taxon>Uroviricota</taxon>
        <taxon>Caudoviricetes</taxon>
        <taxon>Peduoviridae</taxon>
        <taxon>Maltschvirus</taxon>
        <taxon>Maltschvirus maltsch</taxon>
    </lineage>
</organism>
<evidence type="ECO:0000313" key="5">
    <source>
        <dbReference type="EMBL" id="CAB5238601.1"/>
    </source>
</evidence>
<dbReference type="EMBL" id="LR798454">
    <property type="protein sequence ID" value="CAB5238601.1"/>
    <property type="molecule type" value="Genomic_DNA"/>
</dbReference>
<protein>
    <submittedName>
        <fullName evidence="1">Uncharacterized protein</fullName>
    </submittedName>
</protein>